<comment type="caution">
    <text evidence="2">The sequence shown here is derived from an EMBL/GenBank/DDBJ whole genome shotgun (WGS) entry which is preliminary data.</text>
</comment>
<keyword evidence="1" id="KW-0472">Membrane</keyword>
<keyword evidence="3" id="KW-1185">Reference proteome</keyword>
<keyword evidence="1" id="KW-0812">Transmembrane</keyword>
<keyword evidence="1" id="KW-1133">Transmembrane helix</keyword>
<proteinExistence type="predicted"/>
<evidence type="ECO:0000256" key="1">
    <source>
        <dbReference type="SAM" id="Phobius"/>
    </source>
</evidence>
<sequence>MSTGWIVLIVVLVILVALIIGLYFLGKRAEKKQEEQNAQVEATAQNVTMLIIDKKKLRIKDSGLPEQVIAQTPFYAKLSKLPIVKAKVGPKVMSLICDATIFDEIPVKKEVKARVSGLYITSVRGLHGKTESEDGKKKKKGLRAWALRKQKELNASK</sequence>
<name>A0ABR7GH73_9FIRM</name>
<evidence type="ECO:0000313" key="3">
    <source>
        <dbReference type="Proteomes" id="UP000643810"/>
    </source>
</evidence>
<accession>A0ABR7GH73</accession>
<protein>
    <recommendedName>
        <fullName evidence="4">Type II secretion system protein G</fullName>
    </recommendedName>
</protein>
<dbReference type="RefSeq" id="WP_118281701.1">
    <property type="nucleotide sequence ID" value="NZ_JACOPG010000003.1"/>
</dbReference>
<dbReference type="EMBL" id="JACOPG010000003">
    <property type="protein sequence ID" value="MBC5686809.1"/>
    <property type="molecule type" value="Genomic_DNA"/>
</dbReference>
<evidence type="ECO:0008006" key="4">
    <source>
        <dbReference type="Google" id="ProtNLM"/>
    </source>
</evidence>
<reference evidence="2 3" key="1">
    <citation type="submission" date="2020-08" db="EMBL/GenBank/DDBJ databases">
        <title>Genome public.</title>
        <authorList>
            <person name="Liu C."/>
            <person name="Sun Q."/>
        </authorList>
    </citation>
    <scope>NUCLEOTIDE SEQUENCE [LARGE SCALE GENOMIC DNA]</scope>
    <source>
        <strain evidence="2 3">NSJ-9</strain>
    </source>
</reference>
<dbReference type="Proteomes" id="UP000643810">
    <property type="component" value="Unassembled WGS sequence"/>
</dbReference>
<feature type="transmembrane region" description="Helical" evidence="1">
    <location>
        <begin position="6"/>
        <end position="25"/>
    </location>
</feature>
<evidence type="ECO:0000313" key="2">
    <source>
        <dbReference type="EMBL" id="MBC5686809.1"/>
    </source>
</evidence>
<gene>
    <name evidence="2" type="ORF">H8R94_09380</name>
</gene>
<organism evidence="2 3">
    <name type="scientific">Roseburia lenta</name>
    <dbReference type="NCBI Taxonomy" id="2763061"/>
    <lineage>
        <taxon>Bacteria</taxon>
        <taxon>Bacillati</taxon>
        <taxon>Bacillota</taxon>
        <taxon>Clostridia</taxon>
        <taxon>Lachnospirales</taxon>
        <taxon>Lachnospiraceae</taxon>
        <taxon>Roseburia</taxon>
    </lineage>
</organism>